<organism evidence="2 3">
    <name type="scientific">Mycobacterium paraffinicum</name>
    <dbReference type="NCBI Taxonomy" id="53378"/>
    <lineage>
        <taxon>Bacteria</taxon>
        <taxon>Bacillati</taxon>
        <taxon>Actinomycetota</taxon>
        <taxon>Actinomycetes</taxon>
        <taxon>Mycobacteriales</taxon>
        <taxon>Mycobacteriaceae</taxon>
        <taxon>Mycobacterium</taxon>
    </lineage>
</organism>
<sequence>MTSARACWHYGVGRLRAATLRRRPPRVAIIGAGFGGLGAAVALRRAGLDDLVIIEADDGVGGTWRRNTYPGAACDIQSHLYSFSFAPNKTWSRTYARQPEILAYLESVADDFDLRRHLMLGTRVRSVRWNDGSWECQLDRAGHTAGLTADVVVCAVGLFGAPKLPDIAGLSDFSGALMHTARWDHHADLAGKHVAVIGTGASGVQAVPELAKVADRVSVFQRTPPWMVPKDDRPYSAAELARFRRNPLAVRRTRWQIWKFQHDNTATFADDPVVTSRTRIATSFLERTVDDERLRRALTPDYPFRCKRVLLGDEFYRALQRDNVELVTDPIERIDASAVLTKAGRRVDVDAIVLATGFETSRYLSGIDVIGPGGRRLHERWGDDPTAYLGVAVSGFPNFFMLYGPNTNQGGNSIVYILEAGARLVTSAVSRVARKGGYVDVRPEAEKRYNDALSADLERTIWTRCDSYFRSPTGRIVTQWPYTELEYARRTWRLRRRDWSHRTGNQPAPLAHAEIDDSPDQPAGGQIGVGVVDVVEPVAFGDHLVEE</sequence>
<dbReference type="STRING" id="53378.BRW65_25130"/>
<dbReference type="OrthoDB" id="5168853at2"/>
<reference evidence="2 3" key="1">
    <citation type="submission" date="2016-11" db="EMBL/GenBank/DDBJ databases">
        <title>Genome sequences of unsequenced Mycobacteria.</title>
        <authorList>
            <person name="Greninger A.L."/>
            <person name="Fang F."/>
            <person name="Jerome K.R."/>
        </authorList>
    </citation>
    <scope>NUCLEOTIDE SEQUENCE [LARGE SCALE GENOMIC DNA]</scope>
    <source>
        <strain evidence="2 3">M11</strain>
    </source>
</reference>
<dbReference type="InterPro" id="IPR036188">
    <property type="entry name" value="FAD/NAD-bd_sf"/>
</dbReference>
<proteinExistence type="predicted"/>
<evidence type="ECO:0000313" key="3">
    <source>
        <dbReference type="Proteomes" id="UP000186438"/>
    </source>
</evidence>
<dbReference type="RefSeq" id="WP_073879431.1">
    <property type="nucleotide sequence ID" value="NZ_MPNT01000034.1"/>
</dbReference>
<comment type="caution">
    <text evidence="2">The sequence shown here is derived from an EMBL/GenBank/DDBJ whole genome shotgun (WGS) entry which is preliminary data.</text>
</comment>
<protein>
    <submittedName>
        <fullName evidence="2">Monooxygenase</fullName>
    </submittedName>
</protein>
<dbReference type="Proteomes" id="UP000186438">
    <property type="component" value="Unassembled WGS sequence"/>
</dbReference>
<feature type="region of interest" description="Disordered" evidence="1">
    <location>
        <begin position="503"/>
        <end position="526"/>
    </location>
</feature>
<name>A0A1Q4HMJ5_9MYCO</name>
<dbReference type="AlphaFoldDB" id="A0A1Q4HMJ5"/>
<dbReference type="InterPro" id="IPR051209">
    <property type="entry name" value="FAD-bind_Monooxygenase_sf"/>
</dbReference>
<dbReference type="Gene3D" id="3.50.50.60">
    <property type="entry name" value="FAD/NAD(P)-binding domain"/>
    <property type="match status" value="2"/>
</dbReference>
<accession>A0A1Q4HMJ5</accession>
<keyword evidence="2" id="KW-0560">Oxidoreductase</keyword>
<keyword evidence="2" id="KW-0503">Monooxygenase</keyword>
<dbReference type="SUPFAM" id="SSF51905">
    <property type="entry name" value="FAD/NAD(P)-binding domain"/>
    <property type="match status" value="2"/>
</dbReference>
<dbReference type="GO" id="GO:0004497">
    <property type="term" value="F:monooxygenase activity"/>
    <property type="evidence" value="ECO:0007669"/>
    <property type="project" value="UniProtKB-KW"/>
</dbReference>
<dbReference type="Pfam" id="PF13738">
    <property type="entry name" value="Pyr_redox_3"/>
    <property type="match status" value="1"/>
</dbReference>
<dbReference type="PRINTS" id="PR00469">
    <property type="entry name" value="PNDRDTASEII"/>
</dbReference>
<dbReference type="PANTHER" id="PTHR42877:SF4">
    <property type="entry name" value="FAD_NAD(P)-BINDING DOMAIN-CONTAINING PROTEIN-RELATED"/>
    <property type="match status" value="1"/>
</dbReference>
<dbReference type="EMBL" id="MPNT01000034">
    <property type="protein sequence ID" value="OJZ68760.1"/>
    <property type="molecule type" value="Genomic_DNA"/>
</dbReference>
<evidence type="ECO:0000256" key="1">
    <source>
        <dbReference type="SAM" id="MobiDB-lite"/>
    </source>
</evidence>
<dbReference type="PRINTS" id="PR00368">
    <property type="entry name" value="FADPNR"/>
</dbReference>
<evidence type="ECO:0000313" key="2">
    <source>
        <dbReference type="EMBL" id="OJZ68760.1"/>
    </source>
</evidence>
<keyword evidence="3" id="KW-1185">Reference proteome</keyword>
<gene>
    <name evidence="2" type="ORF">BRW65_25130</name>
</gene>
<dbReference type="PANTHER" id="PTHR42877">
    <property type="entry name" value="L-ORNITHINE N(5)-MONOOXYGENASE-RELATED"/>
    <property type="match status" value="1"/>
</dbReference>